<dbReference type="RefSeq" id="WP_317995853.1">
    <property type="nucleotide sequence ID" value="NZ_AP025523.1"/>
</dbReference>
<dbReference type="KEGG" id="vab:WPS_00370"/>
<keyword evidence="1" id="KW-0812">Transmembrane</keyword>
<feature type="transmembrane region" description="Helical" evidence="1">
    <location>
        <begin position="269"/>
        <end position="288"/>
    </location>
</feature>
<dbReference type="PANTHER" id="PTHR35337">
    <property type="entry name" value="SLR1478 PROTEIN"/>
    <property type="match status" value="1"/>
</dbReference>
<keyword evidence="1" id="KW-0472">Membrane</keyword>
<evidence type="ECO:0000313" key="2">
    <source>
        <dbReference type="EMBL" id="BDE04761.1"/>
    </source>
</evidence>
<feature type="transmembrane region" description="Helical" evidence="1">
    <location>
        <begin position="227"/>
        <end position="248"/>
    </location>
</feature>
<feature type="transmembrane region" description="Helical" evidence="1">
    <location>
        <begin position="294"/>
        <end position="314"/>
    </location>
</feature>
<keyword evidence="3" id="KW-1185">Reference proteome</keyword>
<protein>
    <recommendedName>
        <fullName evidence="4">Stage II sporulation protein M</fullName>
    </recommendedName>
</protein>
<evidence type="ECO:0008006" key="4">
    <source>
        <dbReference type="Google" id="ProtNLM"/>
    </source>
</evidence>
<name>A0AAN1XUN7_UNVUL</name>
<dbReference type="Pfam" id="PF01944">
    <property type="entry name" value="SpoIIM"/>
    <property type="match status" value="1"/>
</dbReference>
<dbReference type="PANTHER" id="PTHR35337:SF1">
    <property type="entry name" value="SLR1478 PROTEIN"/>
    <property type="match status" value="1"/>
</dbReference>
<keyword evidence="1" id="KW-1133">Transmembrane helix</keyword>
<sequence length="352" mass="37109">MRERRFVAARRATWDRLAALVAKASGRGVRALSPQELDELALTYRAATSDLAIARTRGEDPAILDHLNLLTARAHAVVYVATARSGWGRIREFVVRGFPAEVHRSWRPIGFCVALTIVSALVAFGSVWSDPANAHALLPGMELPPVTKALHDSNFGFDRAFSPAVASEIITNNVRVAAIAFAGGITAGILTGWIILTNGLMVGVLGALYQKAGFGPDFWATIAPHGVIELTAIQIAGGAGLLLAAGYLRPGRLRRGEALVNAARRAATLVIGVAMLLCVAGTIEGFISPQRLSIPLRGAIGAATAIALFVYLYAGGRRRSEQAAGLDADVRVEQRDGELGGGDVDDQHAAIA</sequence>
<reference evidence="2 3" key="1">
    <citation type="journal article" date="2022" name="ISME Commun">
        <title>Vulcanimicrobium alpinus gen. nov. sp. nov., the first cultivated representative of the candidate phylum 'Eremiobacterota', is a metabolically versatile aerobic anoxygenic phototroph.</title>
        <authorList>
            <person name="Yabe S."/>
            <person name="Muto K."/>
            <person name="Abe K."/>
            <person name="Yokota A."/>
            <person name="Staudigel H."/>
            <person name="Tebo B.M."/>
        </authorList>
    </citation>
    <scope>NUCLEOTIDE SEQUENCE [LARGE SCALE GENOMIC DNA]</scope>
    <source>
        <strain evidence="2 3">WC8-2</strain>
    </source>
</reference>
<dbReference type="AlphaFoldDB" id="A0AAN1XUN7"/>
<proteinExistence type="predicted"/>
<evidence type="ECO:0000256" key="1">
    <source>
        <dbReference type="SAM" id="Phobius"/>
    </source>
</evidence>
<gene>
    <name evidence="2" type="ORF">WPS_00370</name>
</gene>
<dbReference type="InterPro" id="IPR002798">
    <property type="entry name" value="SpoIIM-like"/>
</dbReference>
<organism evidence="2 3">
    <name type="scientific">Vulcanimicrobium alpinum</name>
    <dbReference type="NCBI Taxonomy" id="3016050"/>
    <lineage>
        <taxon>Bacteria</taxon>
        <taxon>Bacillati</taxon>
        <taxon>Vulcanimicrobiota</taxon>
        <taxon>Vulcanimicrobiia</taxon>
        <taxon>Vulcanimicrobiales</taxon>
        <taxon>Vulcanimicrobiaceae</taxon>
        <taxon>Vulcanimicrobium</taxon>
    </lineage>
</organism>
<dbReference type="EMBL" id="AP025523">
    <property type="protein sequence ID" value="BDE04761.1"/>
    <property type="molecule type" value="Genomic_DNA"/>
</dbReference>
<accession>A0AAN1XUN7</accession>
<evidence type="ECO:0000313" key="3">
    <source>
        <dbReference type="Proteomes" id="UP001317532"/>
    </source>
</evidence>
<dbReference type="Proteomes" id="UP001317532">
    <property type="component" value="Chromosome"/>
</dbReference>
<feature type="transmembrane region" description="Helical" evidence="1">
    <location>
        <begin position="176"/>
        <end position="196"/>
    </location>
</feature>